<gene>
    <name evidence="1" type="ORF">GPM918_LOCUS28614</name>
    <name evidence="2" type="ORF">SRO942_LOCUS29129</name>
</gene>
<dbReference type="EMBL" id="CAJNOQ010012565">
    <property type="protein sequence ID" value="CAF1302962.1"/>
    <property type="molecule type" value="Genomic_DNA"/>
</dbReference>
<name>A0A815DY69_9BILA</name>
<sequence length="223" mass="25419">MILLDNDLEWVFSSAWKEELPKIIDTTLYESLNKARNARYESKCGAKELGIKQCKRDHKASKDFLTALSTEDMGKIKAFFNEQNKGANFITASSRTVLLMDATGSISNKAFMNTIGPEGGWGHEAIEIGLWHAVKESETPETISQVILITDAPANSQTQLSEKRTRFGEAYWKTIKFSTSTYYATELQKLEDKKFRSMHFTSLHTQKEISKKLRVRHQDVVRC</sequence>
<comment type="caution">
    <text evidence="1">The sequence shown here is derived from an EMBL/GenBank/DDBJ whole genome shotgun (WGS) entry which is preliminary data.</text>
</comment>
<keyword evidence="3" id="KW-1185">Reference proteome</keyword>
<evidence type="ECO:0000313" key="2">
    <source>
        <dbReference type="EMBL" id="CAF4130633.1"/>
    </source>
</evidence>
<proteinExistence type="predicted"/>
<dbReference type="Proteomes" id="UP000663829">
    <property type="component" value="Unassembled WGS sequence"/>
</dbReference>
<organism evidence="1 3">
    <name type="scientific">Didymodactylos carnosus</name>
    <dbReference type="NCBI Taxonomy" id="1234261"/>
    <lineage>
        <taxon>Eukaryota</taxon>
        <taxon>Metazoa</taxon>
        <taxon>Spiralia</taxon>
        <taxon>Gnathifera</taxon>
        <taxon>Rotifera</taxon>
        <taxon>Eurotatoria</taxon>
        <taxon>Bdelloidea</taxon>
        <taxon>Philodinida</taxon>
        <taxon>Philodinidae</taxon>
        <taxon>Didymodactylos</taxon>
    </lineage>
</organism>
<evidence type="ECO:0000313" key="3">
    <source>
        <dbReference type="Proteomes" id="UP000663829"/>
    </source>
</evidence>
<evidence type="ECO:0000313" key="1">
    <source>
        <dbReference type="EMBL" id="CAF1302962.1"/>
    </source>
</evidence>
<dbReference type="Proteomes" id="UP000681722">
    <property type="component" value="Unassembled WGS sequence"/>
</dbReference>
<protein>
    <submittedName>
        <fullName evidence="1">Uncharacterized protein</fullName>
    </submittedName>
</protein>
<dbReference type="AlphaFoldDB" id="A0A815DY69"/>
<dbReference type="EMBL" id="CAJOBC010038391">
    <property type="protein sequence ID" value="CAF4130633.1"/>
    <property type="molecule type" value="Genomic_DNA"/>
</dbReference>
<accession>A0A815DY69</accession>
<reference evidence="1" key="1">
    <citation type="submission" date="2021-02" db="EMBL/GenBank/DDBJ databases">
        <authorList>
            <person name="Nowell W R."/>
        </authorList>
    </citation>
    <scope>NUCLEOTIDE SEQUENCE</scope>
</reference>